<evidence type="ECO:0000313" key="2">
    <source>
        <dbReference type="EMBL" id="PLW48711.1"/>
    </source>
</evidence>
<feature type="region of interest" description="Disordered" evidence="1">
    <location>
        <begin position="1"/>
        <end position="29"/>
    </location>
</feature>
<dbReference type="Proteomes" id="UP000235392">
    <property type="component" value="Unassembled WGS sequence"/>
</dbReference>
<gene>
    <name evidence="2" type="ORF">PCASD_03161</name>
</gene>
<evidence type="ECO:0000256" key="1">
    <source>
        <dbReference type="SAM" id="MobiDB-lite"/>
    </source>
</evidence>
<proteinExistence type="predicted"/>
<dbReference type="EMBL" id="PGCI01000021">
    <property type="protein sequence ID" value="PLW48711.1"/>
    <property type="molecule type" value="Genomic_DNA"/>
</dbReference>
<accession>A0A2N5VFE4</accession>
<protein>
    <submittedName>
        <fullName evidence="2">Uncharacterized protein</fullName>
    </submittedName>
</protein>
<evidence type="ECO:0000313" key="3">
    <source>
        <dbReference type="Proteomes" id="UP000235392"/>
    </source>
</evidence>
<organism evidence="2 3">
    <name type="scientific">Puccinia coronata f. sp. avenae</name>
    <dbReference type="NCBI Taxonomy" id="200324"/>
    <lineage>
        <taxon>Eukaryota</taxon>
        <taxon>Fungi</taxon>
        <taxon>Dikarya</taxon>
        <taxon>Basidiomycota</taxon>
        <taxon>Pucciniomycotina</taxon>
        <taxon>Pucciniomycetes</taxon>
        <taxon>Pucciniales</taxon>
        <taxon>Pucciniaceae</taxon>
        <taxon>Puccinia</taxon>
    </lineage>
</organism>
<dbReference type="AlphaFoldDB" id="A0A2N5VFE4"/>
<sequence length="140" mass="15787">MPERQVSGYETLHGQWDSSQFDNGQADGGIQADVDEINATRDKLWDEDMSDLAKVPEIFKDSRVSGSDMSSNGVAAEMLWSEMDKNVSDADLSGGERKEKKVMNKAGNEWYPFASKEAITTTSFLESSMTKFASYWKYWM</sequence>
<comment type="caution">
    <text evidence="2">The sequence shown here is derived from an EMBL/GenBank/DDBJ whole genome shotgun (WGS) entry which is preliminary data.</text>
</comment>
<name>A0A2N5VFE4_9BASI</name>
<reference evidence="2 3" key="1">
    <citation type="submission" date="2017-11" db="EMBL/GenBank/DDBJ databases">
        <title>De novo assembly and phasing of dikaryotic genomes from two isolates of Puccinia coronata f. sp. avenae, the causal agent of oat crown rust.</title>
        <authorList>
            <person name="Miller M.E."/>
            <person name="Zhang Y."/>
            <person name="Omidvar V."/>
            <person name="Sperschneider J."/>
            <person name="Schwessinger B."/>
            <person name="Raley C."/>
            <person name="Palmer J.M."/>
            <person name="Garnica D."/>
            <person name="Upadhyaya N."/>
            <person name="Rathjen J."/>
            <person name="Taylor J.M."/>
            <person name="Park R.F."/>
            <person name="Dodds P.N."/>
            <person name="Hirsch C.D."/>
            <person name="Kianian S.F."/>
            <person name="Figueroa M."/>
        </authorList>
    </citation>
    <scope>NUCLEOTIDE SEQUENCE [LARGE SCALE GENOMIC DNA]</scope>
    <source>
        <strain evidence="2">12SD80</strain>
    </source>
</reference>